<accession>A0ACB5UN03</accession>
<gene>
    <name evidence="1" type="ORF">AN2V17_31390</name>
</gene>
<keyword evidence="1" id="KW-0645">Protease</keyword>
<keyword evidence="2" id="KW-1185">Reference proteome</keyword>
<reference evidence="1" key="1">
    <citation type="submission" date="2023-09" db="EMBL/GenBank/DDBJ databases">
        <title>Vallitalea sediminicola and Vallitalea maricola sp. nov., anaerobic bacteria isolated from marine sediment.</title>
        <authorList>
            <person name="Hirano S."/>
            <person name="Maeda A."/>
            <person name="Terahara T."/>
            <person name="Mori K."/>
            <person name="Hamada M."/>
            <person name="Matsumoto R."/>
            <person name="Kobayashi T."/>
        </authorList>
    </citation>
    <scope>NUCLEOTIDE SEQUENCE</scope>
    <source>
        <strain evidence="1">AN17-2</strain>
    </source>
</reference>
<keyword evidence="1" id="KW-0378">Hydrolase</keyword>
<keyword evidence="1" id="KW-0031">Aminopeptidase</keyword>
<proteinExistence type="predicted"/>
<comment type="caution">
    <text evidence="1">The sequence shown here is derived from an EMBL/GenBank/DDBJ whole genome shotgun (WGS) entry which is preliminary data.</text>
</comment>
<dbReference type="Proteomes" id="UP001374599">
    <property type="component" value="Unassembled WGS sequence"/>
</dbReference>
<organism evidence="1 2">
    <name type="scientific">Vallitalea maricola</name>
    <dbReference type="NCBI Taxonomy" id="3074433"/>
    <lineage>
        <taxon>Bacteria</taxon>
        <taxon>Bacillati</taxon>
        <taxon>Bacillota</taxon>
        <taxon>Clostridia</taxon>
        <taxon>Lachnospirales</taxon>
        <taxon>Vallitaleaceae</taxon>
        <taxon>Vallitalea</taxon>
    </lineage>
</organism>
<evidence type="ECO:0000313" key="1">
    <source>
        <dbReference type="EMBL" id="GMQ63903.1"/>
    </source>
</evidence>
<sequence length="371" mass="42862">MNYRNFSNLIAYFSLNVKKNDHVLIMGTTEIKPLLLELIPILLNQGAFVDVDIKDNMIDEMLYHYGSLEQINKFFNYKIHRLKEFDKILNLMSETNLYFRNMNSDKMDSFYKGVSEYLREYSALIEENRLFVSTVLYPTNAYAQKCCLSTVQFQDLFSKVNQLDNDNIIEYYNNMKKFNEDIISELDIIKNFRIIGKNTDLRFSVEGRRWINGCGKINLPDGEVFTAPIKKSVNGKIAFTYPIIYNGIEINDIQLEFLEGKVINYSTSNNEAFHNLLAIDEGAGYVGEIGIGTNYSHQEFIGNIIFDEKIGGTIHLALGASYPECGELNVSSIHIDMIYDTINQGEVYIDDKLFIKNRKIYNKRGEKFYGL</sequence>
<dbReference type="EMBL" id="BTPU01000055">
    <property type="protein sequence ID" value="GMQ63903.1"/>
    <property type="molecule type" value="Genomic_DNA"/>
</dbReference>
<protein>
    <submittedName>
        <fullName evidence="1">Aminopeptidase</fullName>
    </submittedName>
</protein>
<evidence type="ECO:0000313" key="2">
    <source>
        <dbReference type="Proteomes" id="UP001374599"/>
    </source>
</evidence>
<name>A0ACB5UN03_9FIRM</name>